<evidence type="ECO:0000313" key="3">
    <source>
        <dbReference type="Proteomes" id="UP001066276"/>
    </source>
</evidence>
<protein>
    <submittedName>
        <fullName evidence="2">Uncharacterized protein</fullName>
    </submittedName>
</protein>
<dbReference type="Proteomes" id="UP001066276">
    <property type="component" value="Chromosome 9"/>
</dbReference>
<accession>A0AAV7MJQ0</accession>
<name>A0AAV7MJQ0_PLEWA</name>
<feature type="compositionally biased region" description="Basic and acidic residues" evidence="1">
    <location>
        <begin position="84"/>
        <end position="99"/>
    </location>
</feature>
<reference evidence="2" key="1">
    <citation type="journal article" date="2022" name="bioRxiv">
        <title>Sequencing and chromosome-scale assembly of the giantPleurodeles waltlgenome.</title>
        <authorList>
            <person name="Brown T."/>
            <person name="Elewa A."/>
            <person name="Iarovenko S."/>
            <person name="Subramanian E."/>
            <person name="Araus A.J."/>
            <person name="Petzold A."/>
            <person name="Susuki M."/>
            <person name="Suzuki K.-i.T."/>
            <person name="Hayashi T."/>
            <person name="Toyoda A."/>
            <person name="Oliveira C."/>
            <person name="Osipova E."/>
            <person name="Leigh N.D."/>
            <person name="Simon A."/>
            <person name="Yun M.H."/>
        </authorList>
    </citation>
    <scope>NUCLEOTIDE SEQUENCE</scope>
    <source>
        <strain evidence="2">20211129_DDA</strain>
        <tissue evidence="2">Liver</tissue>
    </source>
</reference>
<feature type="compositionally biased region" description="Basic and acidic residues" evidence="1">
    <location>
        <begin position="45"/>
        <end position="57"/>
    </location>
</feature>
<proteinExistence type="predicted"/>
<feature type="compositionally biased region" description="Polar residues" evidence="1">
    <location>
        <begin position="100"/>
        <end position="110"/>
    </location>
</feature>
<gene>
    <name evidence="2" type="ORF">NDU88_000818</name>
</gene>
<dbReference type="PANTHER" id="PTHR23354">
    <property type="entry name" value="NUCLEOLAR PROTEIN 7/ESTROGEN RECEPTOR COACTIVATOR-RELATED"/>
    <property type="match status" value="1"/>
</dbReference>
<dbReference type="GO" id="GO:0006979">
    <property type="term" value="P:response to oxidative stress"/>
    <property type="evidence" value="ECO:0007669"/>
    <property type="project" value="TreeGrafter"/>
</dbReference>
<dbReference type="EMBL" id="JANPWB010000013">
    <property type="protein sequence ID" value="KAJ1103394.1"/>
    <property type="molecule type" value="Genomic_DNA"/>
</dbReference>
<organism evidence="2 3">
    <name type="scientific">Pleurodeles waltl</name>
    <name type="common">Iberian ribbed newt</name>
    <dbReference type="NCBI Taxonomy" id="8319"/>
    <lineage>
        <taxon>Eukaryota</taxon>
        <taxon>Metazoa</taxon>
        <taxon>Chordata</taxon>
        <taxon>Craniata</taxon>
        <taxon>Vertebrata</taxon>
        <taxon>Euteleostomi</taxon>
        <taxon>Amphibia</taxon>
        <taxon>Batrachia</taxon>
        <taxon>Caudata</taxon>
        <taxon>Salamandroidea</taxon>
        <taxon>Salamandridae</taxon>
        <taxon>Pleurodelinae</taxon>
        <taxon>Pleurodeles</taxon>
    </lineage>
</organism>
<evidence type="ECO:0000256" key="1">
    <source>
        <dbReference type="SAM" id="MobiDB-lite"/>
    </source>
</evidence>
<feature type="region of interest" description="Disordered" evidence="1">
    <location>
        <begin position="38"/>
        <end position="110"/>
    </location>
</feature>
<dbReference type="AlphaFoldDB" id="A0AAV7MJQ0"/>
<comment type="caution">
    <text evidence="2">The sequence shown here is derived from an EMBL/GenBank/DDBJ whole genome shotgun (WGS) entry which is preliminary data.</text>
</comment>
<dbReference type="PANTHER" id="PTHR23354:SF69">
    <property type="entry name" value="OXIDATION RESISTANCE PROTEIN 1"/>
    <property type="match status" value="1"/>
</dbReference>
<sequence>MEEVTSAAMYKEIVDDKIKDSFPMDIEHLTQVRDFYTSKKITRSNTDEMDVRVRDPGTDSSSSAPRSMEESLSEDVFTESEPSPIREELVSSDELRQDKSSGASSESVQTITQMNSDCLTSILDSADAPGDGKPSFQLSADDSGFLSHANDLEKPETAMHDVEDSVIHQVKGTTGRTLEDTNLQGGVLEGTASKQLCKNVDNAIKDECAVKAENALSTDTAPEFPTKEITDKVKLSKQPSRDSEAEVEELRQLWKTHTMQQAMQQASQKETKHRAEGSQLLPKERRRPRSHKFLCSKVGKPMRKTFVSLASASMQQYAQRDRKHEYWFAVPQERTDHLYAFFIQWTPELFSEGTGEFTREPGFGVVKKNIEPKMSECAIFESAARVWEITREDVNSTQTTSFKVNLEPETFKPNLSDPSDLLQPDQIEKLTKHLPPRTIGYP</sequence>
<keyword evidence="3" id="KW-1185">Reference proteome</keyword>
<evidence type="ECO:0000313" key="2">
    <source>
        <dbReference type="EMBL" id="KAJ1103394.1"/>
    </source>
</evidence>
<feature type="region of interest" description="Disordered" evidence="1">
    <location>
        <begin position="264"/>
        <end position="286"/>
    </location>
</feature>
<dbReference type="GO" id="GO:0005634">
    <property type="term" value="C:nucleus"/>
    <property type="evidence" value="ECO:0007669"/>
    <property type="project" value="TreeGrafter"/>
</dbReference>